<feature type="region of interest" description="Disordered" evidence="2">
    <location>
        <begin position="447"/>
        <end position="559"/>
    </location>
</feature>
<dbReference type="AlphaFoldDB" id="A0A3Q2EBJ5"/>
<feature type="compositionally biased region" description="Low complexity" evidence="2">
    <location>
        <begin position="466"/>
        <end position="477"/>
    </location>
</feature>
<feature type="compositionally biased region" description="Polar residues" evidence="2">
    <location>
        <begin position="99"/>
        <end position="115"/>
    </location>
</feature>
<feature type="region of interest" description="Disordered" evidence="2">
    <location>
        <begin position="575"/>
        <end position="594"/>
    </location>
</feature>
<evidence type="ECO:0000313" key="3">
    <source>
        <dbReference type="Ensembl" id="ENSCVAP00000029671.1"/>
    </source>
</evidence>
<dbReference type="Pfam" id="PF15369">
    <property type="entry name" value="KIAA1328"/>
    <property type="match status" value="1"/>
</dbReference>
<keyword evidence="4" id="KW-1185">Reference proteome</keyword>
<feature type="compositionally biased region" description="Polar residues" evidence="2">
    <location>
        <begin position="519"/>
        <end position="556"/>
    </location>
</feature>
<dbReference type="PANTHER" id="PTHR28375:SF1">
    <property type="entry name" value="PROTEIN HINDERIN"/>
    <property type="match status" value="1"/>
</dbReference>
<dbReference type="Ensembl" id="ENSCVAT00000022848.1">
    <property type="protein sequence ID" value="ENSCVAP00000029671.1"/>
    <property type="gene ID" value="ENSCVAG00000017627.1"/>
</dbReference>
<feature type="region of interest" description="Disordered" evidence="2">
    <location>
        <begin position="93"/>
        <end position="131"/>
    </location>
</feature>
<dbReference type="PANTHER" id="PTHR28375">
    <property type="entry name" value="PROTEIN HINDERIN"/>
    <property type="match status" value="1"/>
</dbReference>
<name>A0A3Q2EBJ5_CYPVA</name>
<accession>A0A3Q2EBJ5</accession>
<dbReference type="InterPro" id="IPR032736">
    <property type="entry name" value="Hinderin"/>
</dbReference>
<reference evidence="3" key="2">
    <citation type="submission" date="2025-09" db="UniProtKB">
        <authorList>
            <consortium name="Ensembl"/>
        </authorList>
    </citation>
    <scope>IDENTIFICATION</scope>
</reference>
<feature type="coiled-coil region" evidence="1">
    <location>
        <begin position="176"/>
        <end position="242"/>
    </location>
</feature>
<keyword evidence="1" id="KW-0175">Coiled coil</keyword>
<sequence length="633" mass="70429">MAAAAKRSGNSRIFWMNGVSEWEKPLAFVPGESHDLWPISGASGIFLTSSNFDYCFCLFTVLGVDGGPQSAPPLCLGTNGIFASAKRGTKMEMKHVSNGKKQASQKATQRQQGHFQSDYPGSDTTKEASVPERDPVPAMQNLSQPSDTFLPLPQVSSKAKNDISLKDLCFEDKKRIAHLIEELARVSEEKEESMQRLKDEQGNFERKIQVLEQQNLMIAQERESLQQQYKECQELLALYQQYLSQQQAKLNQSIAQLSQATHNKVLASEETQSRSSASRANGSLFDGSYLGLTAAGVQQSQVFRGGSGRRGAAETFRNHESLSCDSVLSPHVRATKQHMSQKKDCRKPRICYTCERCQGSCHDSSYDAQHWRSESCSCLVNCHHDSLNRREHQRFQSGNMINAEAKEALTRPLLGHEDWEEKRHQLLLQKMQLEMEREKLQARLAEQEERLGRQTEQLRQSRLHHSSQAQFSSSKSQNEGSEPKGPSHQDLPSRSSEDGEVDSAAEQLHGKTSEAIPASSLNAKKQSKSDMATSPLKNPSAQSVPTSVSATQNTSESRLDDSLAEVLDIFSPFSAQKQHKPAAGRPKTSQHSSALAGFKSGKINLLTPGGNHRQNLQQDLEESQILEDIFFIC</sequence>
<dbReference type="OMA" id="CCLANCH"/>
<dbReference type="GeneTree" id="ENSGT00940000166573"/>
<reference evidence="3" key="1">
    <citation type="submission" date="2025-08" db="UniProtKB">
        <authorList>
            <consortium name="Ensembl"/>
        </authorList>
    </citation>
    <scope>IDENTIFICATION</scope>
</reference>
<protein>
    <submittedName>
        <fullName evidence="3">Zgc:162344</fullName>
    </submittedName>
</protein>
<proteinExistence type="predicted"/>
<evidence type="ECO:0000313" key="4">
    <source>
        <dbReference type="Proteomes" id="UP000265020"/>
    </source>
</evidence>
<evidence type="ECO:0000256" key="1">
    <source>
        <dbReference type="SAM" id="Coils"/>
    </source>
</evidence>
<organism evidence="3 4">
    <name type="scientific">Cyprinodon variegatus</name>
    <name type="common">Sheepshead minnow</name>
    <dbReference type="NCBI Taxonomy" id="28743"/>
    <lineage>
        <taxon>Eukaryota</taxon>
        <taxon>Metazoa</taxon>
        <taxon>Chordata</taxon>
        <taxon>Craniata</taxon>
        <taxon>Vertebrata</taxon>
        <taxon>Euteleostomi</taxon>
        <taxon>Actinopterygii</taxon>
        <taxon>Neopterygii</taxon>
        <taxon>Teleostei</taxon>
        <taxon>Neoteleostei</taxon>
        <taxon>Acanthomorphata</taxon>
        <taxon>Ovalentaria</taxon>
        <taxon>Atherinomorphae</taxon>
        <taxon>Cyprinodontiformes</taxon>
        <taxon>Cyprinodontidae</taxon>
        <taxon>Cyprinodon</taxon>
    </lineage>
</organism>
<dbReference type="Proteomes" id="UP000265020">
    <property type="component" value="Unassembled WGS sequence"/>
</dbReference>
<dbReference type="STRING" id="28743.ENSCVAP00000029671"/>
<evidence type="ECO:0000256" key="2">
    <source>
        <dbReference type="SAM" id="MobiDB-lite"/>
    </source>
</evidence>